<keyword evidence="2" id="KW-1133">Transmembrane helix</keyword>
<gene>
    <name evidence="3" type="ORF">HC031_11070</name>
</gene>
<feature type="compositionally biased region" description="Low complexity" evidence="1">
    <location>
        <begin position="1"/>
        <end position="27"/>
    </location>
</feature>
<evidence type="ECO:0000313" key="4">
    <source>
        <dbReference type="Proteomes" id="UP000722989"/>
    </source>
</evidence>
<keyword evidence="2" id="KW-0812">Transmembrane</keyword>
<evidence type="ECO:0000256" key="2">
    <source>
        <dbReference type="SAM" id="Phobius"/>
    </source>
</evidence>
<sequence length="171" mass="18115">MADEVTPPEAVEPPEAAVQPEPFEPAGAEPPEPSEPPEPAGAEPPVVAAEARKRWTPRRTFAAVGWAVTAAVVIAAVVAAVAIVTGNHGGGRSLRAKAGDCLSGDSDHDLRFVQCDDPAVKWTVVSVVDGQSQRDSRQKSCQRWPEAQASYWESRNAQNGFVLCLRPVTPG</sequence>
<reference evidence="3 4" key="1">
    <citation type="submission" date="2020-03" db="EMBL/GenBank/DDBJ databases">
        <title>WGS of the type strain of Planosporangium spp.</title>
        <authorList>
            <person name="Thawai C."/>
        </authorList>
    </citation>
    <scope>NUCLEOTIDE SEQUENCE [LARGE SCALE GENOMIC DNA]</scope>
    <source>
        <strain evidence="3 4">TBRC 5610</strain>
    </source>
</reference>
<dbReference type="RefSeq" id="WP_167925129.1">
    <property type="nucleotide sequence ID" value="NZ_JAATVY010000005.1"/>
</dbReference>
<accession>A0ABX0XW22</accession>
<feature type="compositionally biased region" description="Pro residues" evidence="1">
    <location>
        <begin position="28"/>
        <end position="39"/>
    </location>
</feature>
<dbReference type="EMBL" id="JAATVY010000005">
    <property type="protein sequence ID" value="NJC70247.1"/>
    <property type="molecule type" value="Genomic_DNA"/>
</dbReference>
<feature type="transmembrane region" description="Helical" evidence="2">
    <location>
        <begin position="61"/>
        <end position="84"/>
    </location>
</feature>
<keyword evidence="2" id="KW-0472">Membrane</keyword>
<evidence type="ECO:0000313" key="3">
    <source>
        <dbReference type="EMBL" id="NJC70247.1"/>
    </source>
</evidence>
<evidence type="ECO:0000256" key="1">
    <source>
        <dbReference type="SAM" id="MobiDB-lite"/>
    </source>
</evidence>
<protein>
    <submittedName>
        <fullName evidence="3">Uncharacterized protein</fullName>
    </submittedName>
</protein>
<keyword evidence="4" id="KW-1185">Reference proteome</keyword>
<organism evidence="3 4">
    <name type="scientific">Planosporangium thailandense</name>
    <dbReference type="NCBI Taxonomy" id="765197"/>
    <lineage>
        <taxon>Bacteria</taxon>
        <taxon>Bacillati</taxon>
        <taxon>Actinomycetota</taxon>
        <taxon>Actinomycetes</taxon>
        <taxon>Micromonosporales</taxon>
        <taxon>Micromonosporaceae</taxon>
        <taxon>Planosporangium</taxon>
    </lineage>
</organism>
<dbReference type="Proteomes" id="UP000722989">
    <property type="component" value="Unassembled WGS sequence"/>
</dbReference>
<feature type="region of interest" description="Disordered" evidence="1">
    <location>
        <begin position="1"/>
        <end position="47"/>
    </location>
</feature>
<name>A0ABX0XW22_9ACTN</name>
<proteinExistence type="predicted"/>
<comment type="caution">
    <text evidence="3">The sequence shown here is derived from an EMBL/GenBank/DDBJ whole genome shotgun (WGS) entry which is preliminary data.</text>
</comment>